<reference evidence="1 2" key="2">
    <citation type="journal article" date="2021" name="Genomics">
        <title>High-quality reference genome for Clonorchis sinensis.</title>
        <authorList>
            <person name="Young N.D."/>
            <person name="Stroehlein A.J."/>
            <person name="Kinkar L."/>
            <person name="Wang T."/>
            <person name="Sohn W.M."/>
            <person name="Chang B.C.H."/>
            <person name="Kaur P."/>
            <person name="Weisz D."/>
            <person name="Dudchenko O."/>
            <person name="Aiden E.L."/>
            <person name="Korhonen P.K."/>
            <person name="Gasser R.B."/>
        </authorList>
    </citation>
    <scope>NUCLEOTIDE SEQUENCE [LARGE SCALE GENOMIC DNA]</scope>
    <source>
        <strain evidence="1">Cs-k2</strain>
    </source>
</reference>
<reference evidence="1 2" key="1">
    <citation type="journal article" date="2018" name="Biotechnol. Adv.">
        <title>Improved genomic resources and new bioinformatic workflow for the carcinogenic parasite Clonorchis sinensis: Biotechnological implications.</title>
        <authorList>
            <person name="Wang D."/>
            <person name="Korhonen P.K."/>
            <person name="Gasser R.B."/>
            <person name="Young N.D."/>
        </authorList>
    </citation>
    <scope>NUCLEOTIDE SEQUENCE [LARGE SCALE GENOMIC DNA]</scope>
    <source>
        <strain evidence="1">Cs-k2</strain>
    </source>
</reference>
<keyword evidence="2" id="KW-1185">Reference proteome</keyword>
<evidence type="ECO:0000313" key="2">
    <source>
        <dbReference type="Proteomes" id="UP000286415"/>
    </source>
</evidence>
<evidence type="ECO:0000313" key="1">
    <source>
        <dbReference type="EMBL" id="KAG5445362.1"/>
    </source>
</evidence>
<dbReference type="AlphaFoldDB" id="A0A8T1M8Z0"/>
<dbReference type="Proteomes" id="UP000286415">
    <property type="component" value="Unassembled WGS sequence"/>
</dbReference>
<gene>
    <name evidence="1" type="ORF">CSKR_113612</name>
</gene>
<dbReference type="InterPro" id="IPR027963">
    <property type="entry name" value="MEIOC"/>
</dbReference>
<sequence>STKDLEDIQIRFDLLCKHHELLREDFKNMELKLRTQFPKIELDSTMFDAITQNQINQDPFEREVVKLEKSYNQIISLVQHFRRIRPDLLVTGLASSLEDWLVSIRNFRQCSRDLSTALNSHCTELHNSLPIVLRNLRQVLSTARRQTKHIRTRLWALLQMFENPGSPSYEQALCISSAFTNGKIFSIMLNGLYPTFRGQKHSLIHHVTILGHEPRARSLRYCRIAQAYTGAVKVQGLIRTTDFPVSDFVSVSYLVLV</sequence>
<protein>
    <submittedName>
        <fullName evidence="1">Uncharacterized protein</fullName>
    </submittedName>
</protein>
<dbReference type="Pfam" id="PF15189">
    <property type="entry name" value="MEIOC"/>
    <property type="match status" value="1"/>
</dbReference>
<dbReference type="EMBL" id="NIRI02000056">
    <property type="protein sequence ID" value="KAG5445362.1"/>
    <property type="molecule type" value="Genomic_DNA"/>
</dbReference>
<comment type="caution">
    <text evidence="1">The sequence shown here is derived from an EMBL/GenBank/DDBJ whole genome shotgun (WGS) entry which is preliminary data.</text>
</comment>
<feature type="non-terminal residue" evidence="1">
    <location>
        <position position="1"/>
    </location>
</feature>
<dbReference type="OrthoDB" id="6285220at2759"/>
<proteinExistence type="predicted"/>
<dbReference type="GO" id="GO:0051321">
    <property type="term" value="P:meiotic cell cycle"/>
    <property type="evidence" value="ECO:0007669"/>
    <property type="project" value="InterPro"/>
</dbReference>
<name>A0A8T1M8Z0_CLOSI</name>
<accession>A0A8T1M8Z0</accession>
<organism evidence="1 2">
    <name type="scientific">Clonorchis sinensis</name>
    <name type="common">Chinese liver fluke</name>
    <dbReference type="NCBI Taxonomy" id="79923"/>
    <lineage>
        <taxon>Eukaryota</taxon>
        <taxon>Metazoa</taxon>
        <taxon>Spiralia</taxon>
        <taxon>Lophotrochozoa</taxon>
        <taxon>Platyhelminthes</taxon>
        <taxon>Trematoda</taxon>
        <taxon>Digenea</taxon>
        <taxon>Opisthorchiida</taxon>
        <taxon>Opisthorchiata</taxon>
        <taxon>Opisthorchiidae</taxon>
        <taxon>Clonorchis</taxon>
    </lineage>
</organism>